<proteinExistence type="predicted"/>
<name>A0A484FVE0_COLOR</name>
<accession>A0A484FVE0</accession>
<dbReference type="AlphaFoldDB" id="A0A484FVE0"/>
<gene>
    <name evidence="1" type="ORF">Cob_v004756</name>
</gene>
<sequence length="73" mass="8065">MSTIFPRITHTLKRLGSQPSLEEIDVGVSHICPRNGDQTEPLSSDIMSPFLPTPTATVHLTTRLVKSSDNVHR</sequence>
<dbReference type="Proteomes" id="UP000014480">
    <property type="component" value="Unassembled WGS sequence"/>
</dbReference>
<organism evidence="1 2">
    <name type="scientific">Colletotrichum orbiculare (strain 104-T / ATCC 96160 / CBS 514.97 / LARS 414 / MAFF 240422)</name>
    <name type="common">Cucumber anthracnose fungus</name>
    <name type="synonym">Colletotrichum lagenarium</name>
    <dbReference type="NCBI Taxonomy" id="1213857"/>
    <lineage>
        <taxon>Eukaryota</taxon>
        <taxon>Fungi</taxon>
        <taxon>Dikarya</taxon>
        <taxon>Ascomycota</taxon>
        <taxon>Pezizomycotina</taxon>
        <taxon>Sordariomycetes</taxon>
        <taxon>Hypocreomycetidae</taxon>
        <taxon>Glomerellales</taxon>
        <taxon>Glomerellaceae</taxon>
        <taxon>Colletotrichum</taxon>
        <taxon>Colletotrichum orbiculare species complex</taxon>
    </lineage>
</organism>
<keyword evidence="2" id="KW-1185">Reference proteome</keyword>
<protein>
    <submittedName>
        <fullName evidence="1">Uncharacterized protein</fullName>
    </submittedName>
</protein>
<comment type="caution">
    <text evidence="1">The sequence shown here is derived from an EMBL/GenBank/DDBJ whole genome shotgun (WGS) entry which is preliminary data.</text>
</comment>
<reference evidence="2" key="1">
    <citation type="journal article" date="2013" name="New Phytol.">
        <title>Comparative genomic and transcriptomic analyses reveal the hemibiotrophic stage shift of Colletotrichum fungi.</title>
        <authorList>
            <person name="Gan P."/>
            <person name="Ikeda K."/>
            <person name="Irieda H."/>
            <person name="Narusaka M."/>
            <person name="O'Connell R.J."/>
            <person name="Narusaka Y."/>
            <person name="Takano Y."/>
            <person name="Kubo Y."/>
            <person name="Shirasu K."/>
        </authorList>
    </citation>
    <scope>NUCLEOTIDE SEQUENCE [LARGE SCALE GENOMIC DNA]</scope>
    <source>
        <strain evidence="2">104-T / ATCC 96160 / CBS 514.97 / LARS 414 / MAFF 240422</strain>
    </source>
</reference>
<dbReference type="EMBL" id="AMCV02000011">
    <property type="protein sequence ID" value="TDZ21968.1"/>
    <property type="molecule type" value="Genomic_DNA"/>
</dbReference>
<evidence type="ECO:0000313" key="1">
    <source>
        <dbReference type="EMBL" id="TDZ21968.1"/>
    </source>
</evidence>
<reference evidence="2" key="2">
    <citation type="journal article" date="2019" name="Mol. Plant Microbe Interact.">
        <title>Genome sequence resources for four phytopathogenic fungi from the Colletotrichum orbiculare species complex.</title>
        <authorList>
            <person name="Gan P."/>
            <person name="Tsushima A."/>
            <person name="Narusaka M."/>
            <person name="Narusaka Y."/>
            <person name="Takano Y."/>
            <person name="Kubo Y."/>
            <person name="Shirasu K."/>
        </authorList>
    </citation>
    <scope>GENOME REANNOTATION</scope>
    <source>
        <strain evidence="2">104-T / ATCC 96160 / CBS 514.97 / LARS 414 / MAFF 240422</strain>
    </source>
</reference>
<evidence type="ECO:0000313" key="2">
    <source>
        <dbReference type="Proteomes" id="UP000014480"/>
    </source>
</evidence>